<sequence length="1015" mass="111930">MPSSTPSSTTARGFPTIKHVRTFITQGPGSGGDYHNVHGGHWLIDSKISTPMSQYEKYRKSRTSWGINVLGSFCVEIEASDGTKGFATGFGGPPACWLVAEHFERFLLGQDPRDTNHLFEQMYRASMFYGRKGLPVAVISVIDLAIWDLLGKIRNEPVYKMIGGATRERLSFYCTGPEPAAAKEMGFFGAKVPLPYGPGEGVEGLKKNVEFLTKHRESVGPDFPLMVDCYMSLNVPYTIEVVKATEHLNLNWWEECLSPDDSDGFEQLKRAHPRMKFTTGEHEYSRYGFRKLIEGRNLDILQPDVMWVGGLTELLKVAAMAAAYDIPVVPHASGPYSYHFVVSQANSPFQEYLANSPDGKSVLPVFGDLFLNEPIPTKGYLNVSDLDKPGFGLELNPNARLIDAANILNPAPAKPLKIDEPKPEEPKAEELKIADLKQPSSALHREDIYVCGVVYSLLYRRFLLSAALAPHRFASQIIPDLQSLADSSPLVLYPAITACPACIMEAVKDTINTALEKLNLTSGQQGVSAKAPTEEQFNELKSKYEKAGQQQVLAFYEKLSIAEKAGLYEQLSNFDPSYINGLAEKALHPPKTESTESKLEPLPETSTSSVLDSKPEDLQKWYDSGLELIAENQVAVVLMAGGQGTRLGSSAPKGCFDIGLPSHKSLFQLQGERIAKVEQLAKKKHGKESVTVPWYVMTSGPTRGPTEKFFEENNYFGLKKENVVVFEQGVLPCISNEGKILMESKGKVAVAPDGNGGLYQALINAGVVDDMGKRGIKHIHAYCVDNCLVKVADPTFIGFSASQKVDIATKVVRKRNAKESVGLILQKNGRPDVVEYSEISTEDAEAKDSKDAELLKFRAANIVNHYYSFSFLKSIPQWVKKLPHHVARKKIPFVDTETGETVKPEKPNGVKLEQFVFDCFPFLTLEKFACMEVKREDEFSPLKNAKGTGEDDPDTSKKDITTQGKKWVQAAGATVVSEEQDDGVEVSPLISYGGEGLEFLKNRTIKAPAVIESEN</sequence>
<keyword evidence="6" id="KW-0548">Nucleotidyltransferase</keyword>
<comment type="pathway">
    <text evidence="2">Nucleotide-sugar biosynthesis; UDP-N-acetyl-alpha-D-glucosamine biosynthesis; UDP-N-acetyl-alpha-D-glucosamine from N-acetyl-alpha-D-glucosamine 1-phosphate: step 1/1.</text>
</comment>
<dbReference type="CDD" id="cd03327">
    <property type="entry name" value="MR_like_2"/>
    <property type="match status" value="1"/>
</dbReference>
<evidence type="ECO:0000256" key="9">
    <source>
        <dbReference type="ARBA" id="ARBA00048493"/>
    </source>
</evidence>
<dbReference type="SFLD" id="SFLDG00179">
    <property type="entry name" value="mandelate_racemase"/>
    <property type="match status" value="1"/>
</dbReference>
<dbReference type="Pfam" id="PF01704">
    <property type="entry name" value="UDPGP"/>
    <property type="match status" value="1"/>
</dbReference>
<dbReference type="EMBL" id="ML976995">
    <property type="protein sequence ID" value="KAF1955413.1"/>
    <property type="molecule type" value="Genomic_DNA"/>
</dbReference>
<evidence type="ECO:0000256" key="6">
    <source>
        <dbReference type="ARBA" id="ARBA00022695"/>
    </source>
</evidence>
<dbReference type="InterPro" id="IPR036849">
    <property type="entry name" value="Enolase-like_C_sf"/>
</dbReference>
<dbReference type="PANTHER" id="PTHR11952:SF2">
    <property type="entry name" value="LD24639P"/>
    <property type="match status" value="1"/>
</dbReference>
<evidence type="ECO:0000256" key="10">
    <source>
        <dbReference type="SAM" id="MobiDB-lite"/>
    </source>
</evidence>
<dbReference type="SUPFAM" id="SSF51604">
    <property type="entry name" value="Enolase C-terminal domain-like"/>
    <property type="match status" value="1"/>
</dbReference>
<evidence type="ECO:0000256" key="2">
    <source>
        <dbReference type="ARBA" id="ARBA00005208"/>
    </source>
</evidence>
<dbReference type="GO" id="GO:0050032">
    <property type="term" value="F:L-rhamnonate dehydratase activity"/>
    <property type="evidence" value="ECO:0007669"/>
    <property type="project" value="InterPro"/>
</dbReference>
<organism evidence="12 13">
    <name type="scientific">Byssothecium circinans</name>
    <dbReference type="NCBI Taxonomy" id="147558"/>
    <lineage>
        <taxon>Eukaryota</taxon>
        <taxon>Fungi</taxon>
        <taxon>Dikarya</taxon>
        <taxon>Ascomycota</taxon>
        <taxon>Pezizomycotina</taxon>
        <taxon>Dothideomycetes</taxon>
        <taxon>Pleosporomycetidae</taxon>
        <taxon>Pleosporales</taxon>
        <taxon>Massarineae</taxon>
        <taxon>Massarinaceae</taxon>
        <taxon>Byssothecium</taxon>
    </lineage>
</organism>
<dbReference type="InterPro" id="IPR039741">
    <property type="entry name" value="UDP-sugar_pyrophosphorylase"/>
</dbReference>
<dbReference type="CDD" id="cd04193">
    <property type="entry name" value="UDPGlcNAc_PPase"/>
    <property type="match status" value="1"/>
</dbReference>
<keyword evidence="13" id="KW-1185">Reference proteome</keyword>
<dbReference type="SFLD" id="SFLDF00006">
    <property type="entry name" value="rhamnonate_dehydratase"/>
    <property type="match status" value="1"/>
</dbReference>
<feature type="region of interest" description="Disordered" evidence="10">
    <location>
        <begin position="942"/>
        <end position="963"/>
    </location>
</feature>
<accession>A0A6A5TR56</accession>
<dbReference type="Pfam" id="PF02746">
    <property type="entry name" value="MR_MLE_N"/>
    <property type="match status" value="1"/>
</dbReference>
<comment type="catalytic activity">
    <reaction evidence="9">
        <text>N-acetyl-alpha-D-glucosamine 1-phosphate + UTP + H(+) = UDP-N-acetyl-alpha-D-glucosamine + diphosphate</text>
        <dbReference type="Rhea" id="RHEA:13509"/>
        <dbReference type="ChEBI" id="CHEBI:15378"/>
        <dbReference type="ChEBI" id="CHEBI:33019"/>
        <dbReference type="ChEBI" id="CHEBI:46398"/>
        <dbReference type="ChEBI" id="CHEBI:57705"/>
        <dbReference type="ChEBI" id="CHEBI:57776"/>
        <dbReference type="EC" id="2.7.7.23"/>
    </reaction>
</comment>
<dbReference type="EC" id="2.7.7.23" evidence="4"/>
<dbReference type="InterPro" id="IPR029017">
    <property type="entry name" value="Enolase-like_N"/>
</dbReference>
<evidence type="ECO:0000256" key="7">
    <source>
        <dbReference type="ARBA" id="ARBA00022723"/>
    </source>
</evidence>
<keyword evidence="5 12" id="KW-0808">Transferase</keyword>
<dbReference type="FunFam" id="3.20.20.120:FF:000005">
    <property type="entry name" value="Putative L-rhamnonate dehydratase"/>
    <property type="match status" value="1"/>
</dbReference>
<evidence type="ECO:0000313" key="13">
    <source>
        <dbReference type="Proteomes" id="UP000800035"/>
    </source>
</evidence>
<dbReference type="GO" id="GO:0003977">
    <property type="term" value="F:UDP-N-acetylglucosamine diphosphorylase activity"/>
    <property type="evidence" value="ECO:0007669"/>
    <property type="project" value="UniProtKB-EC"/>
</dbReference>
<dbReference type="SUPFAM" id="SSF54826">
    <property type="entry name" value="Enolase N-terminal domain-like"/>
    <property type="match status" value="1"/>
</dbReference>
<protein>
    <recommendedName>
        <fullName evidence="4">UDP-N-acetylglucosamine diphosphorylase</fullName>
        <ecNumber evidence="4">2.7.7.23</ecNumber>
    </recommendedName>
</protein>
<dbReference type="Proteomes" id="UP000800035">
    <property type="component" value="Unassembled WGS sequence"/>
</dbReference>
<dbReference type="SMART" id="SM00922">
    <property type="entry name" value="MR_MLE"/>
    <property type="match status" value="1"/>
</dbReference>
<keyword evidence="7" id="KW-0479">Metal-binding</keyword>
<dbReference type="SUPFAM" id="SSF53448">
    <property type="entry name" value="Nucleotide-diphospho-sugar transferases"/>
    <property type="match status" value="1"/>
</dbReference>
<dbReference type="Gene3D" id="3.20.20.120">
    <property type="entry name" value="Enolase-like C-terminal domain"/>
    <property type="match status" value="1"/>
</dbReference>
<evidence type="ECO:0000259" key="11">
    <source>
        <dbReference type="SMART" id="SM00922"/>
    </source>
</evidence>
<dbReference type="InterPro" id="IPR013342">
    <property type="entry name" value="Mandelate_racemase_C"/>
</dbReference>
<evidence type="ECO:0000256" key="3">
    <source>
        <dbReference type="ARBA" id="ARBA00010401"/>
    </source>
</evidence>
<dbReference type="GO" id="GO:0006048">
    <property type="term" value="P:UDP-N-acetylglucosamine biosynthetic process"/>
    <property type="evidence" value="ECO:0007669"/>
    <property type="project" value="TreeGrafter"/>
</dbReference>
<feature type="compositionally biased region" description="Basic and acidic residues" evidence="10">
    <location>
        <begin position="589"/>
        <end position="601"/>
    </location>
</feature>
<keyword evidence="8" id="KW-0460">Magnesium</keyword>
<feature type="domain" description="Mandelate racemase/muconate lactonizing enzyme C-terminal" evidence="11">
    <location>
        <begin position="177"/>
        <end position="275"/>
    </location>
</feature>
<dbReference type="InterPro" id="IPR023444">
    <property type="entry name" value="L-Rhamnon_dehydrat"/>
</dbReference>
<evidence type="ECO:0000256" key="8">
    <source>
        <dbReference type="ARBA" id="ARBA00022842"/>
    </source>
</evidence>
<dbReference type="FunFam" id="3.90.550.10:FF:000075">
    <property type="entry name" value="Probable UDP-N-acetylglucosamine pyrophosphorylase"/>
    <property type="match status" value="1"/>
</dbReference>
<comment type="cofactor">
    <cofactor evidence="1">
        <name>Mg(2+)</name>
        <dbReference type="ChEBI" id="CHEBI:18420"/>
    </cofactor>
</comment>
<dbReference type="AlphaFoldDB" id="A0A6A5TR56"/>
<dbReference type="OrthoDB" id="17395at2759"/>
<reference evidence="12" key="1">
    <citation type="journal article" date="2020" name="Stud. Mycol.">
        <title>101 Dothideomycetes genomes: a test case for predicting lifestyles and emergence of pathogens.</title>
        <authorList>
            <person name="Haridas S."/>
            <person name="Albert R."/>
            <person name="Binder M."/>
            <person name="Bloem J."/>
            <person name="Labutti K."/>
            <person name="Salamov A."/>
            <person name="Andreopoulos B."/>
            <person name="Baker S."/>
            <person name="Barry K."/>
            <person name="Bills G."/>
            <person name="Bluhm B."/>
            <person name="Cannon C."/>
            <person name="Castanera R."/>
            <person name="Culley D."/>
            <person name="Daum C."/>
            <person name="Ezra D."/>
            <person name="Gonzalez J."/>
            <person name="Henrissat B."/>
            <person name="Kuo A."/>
            <person name="Liang C."/>
            <person name="Lipzen A."/>
            <person name="Lutzoni F."/>
            <person name="Magnuson J."/>
            <person name="Mondo S."/>
            <person name="Nolan M."/>
            <person name="Ohm R."/>
            <person name="Pangilinan J."/>
            <person name="Park H.-J."/>
            <person name="Ramirez L."/>
            <person name="Alfaro M."/>
            <person name="Sun H."/>
            <person name="Tritt A."/>
            <person name="Yoshinaga Y."/>
            <person name="Zwiers L.-H."/>
            <person name="Turgeon B."/>
            <person name="Goodwin S."/>
            <person name="Spatafora J."/>
            <person name="Crous P."/>
            <person name="Grigoriev I."/>
        </authorList>
    </citation>
    <scope>NUCLEOTIDE SEQUENCE</scope>
    <source>
        <strain evidence="12">CBS 675.92</strain>
    </source>
</reference>
<dbReference type="InterPro" id="IPR029044">
    <property type="entry name" value="Nucleotide-diphossugar_trans"/>
</dbReference>
<dbReference type="Gene3D" id="3.30.390.10">
    <property type="entry name" value="Enolase-like, N-terminal domain"/>
    <property type="match status" value="1"/>
</dbReference>
<dbReference type="InterPro" id="IPR002618">
    <property type="entry name" value="UDPGP_fam"/>
</dbReference>
<feature type="region of interest" description="Disordered" evidence="10">
    <location>
        <begin position="589"/>
        <end position="611"/>
    </location>
</feature>
<dbReference type="Pfam" id="PF13378">
    <property type="entry name" value="MR_MLE_C"/>
    <property type="match status" value="1"/>
</dbReference>
<comment type="similarity">
    <text evidence="3">Belongs to the UDPGP type 1 family.</text>
</comment>
<dbReference type="GO" id="GO:0046872">
    <property type="term" value="F:metal ion binding"/>
    <property type="evidence" value="ECO:0007669"/>
    <property type="project" value="UniProtKB-KW"/>
</dbReference>
<dbReference type="SFLD" id="SFLDS00001">
    <property type="entry name" value="Enolase"/>
    <property type="match status" value="1"/>
</dbReference>
<proteinExistence type="inferred from homology"/>
<evidence type="ECO:0000256" key="5">
    <source>
        <dbReference type="ARBA" id="ARBA00022679"/>
    </source>
</evidence>
<name>A0A6A5TR56_9PLEO</name>
<dbReference type="NCBIfam" id="NF011968">
    <property type="entry name" value="PRK15440.1"/>
    <property type="match status" value="1"/>
</dbReference>
<dbReference type="InterPro" id="IPR013341">
    <property type="entry name" value="Mandelate_racemase_N_dom"/>
</dbReference>
<evidence type="ECO:0000256" key="4">
    <source>
        <dbReference type="ARBA" id="ARBA00012457"/>
    </source>
</evidence>
<evidence type="ECO:0000256" key="1">
    <source>
        <dbReference type="ARBA" id="ARBA00001946"/>
    </source>
</evidence>
<dbReference type="Gene3D" id="3.90.550.10">
    <property type="entry name" value="Spore Coat Polysaccharide Biosynthesis Protein SpsA, Chain A"/>
    <property type="match status" value="1"/>
</dbReference>
<gene>
    <name evidence="12" type="ORF">CC80DRAFT_474902</name>
</gene>
<evidence type="ECO:0000313" key="12">
    <source>
        <dbReference type="EMBL" id="KAF1955413.1"/>
    </source>
</evidence>
<dbReference type="InterPro" id="IPR029065">
    <property type="entry name" value="Enolase_C-like"/>
</dbReference>
<dbReference type="PANTHER" id="PTHR11952">
    <property type="entry name" value="UDP- GLUCOSE PYROPHOSPHORYLASE"/>
    <property type="match status" value="1"/>
</dbReference>